<reference evidence="1 2" key="1">
    <citation type="submission" date="2021-01" db="EMBL/GenBank/DDBJ databases">
        <title>Chryseolinea sp. Jin1 Genome sequencing and assembly.</title>
        <authorList>
            <person name="Kim I."/>
        </authorList>
    </citation>
    <scope>NUCLEOTIDE SEQUENCE [LARGE SCALE GENOMIC DNA]</scope>
    <source>
        <strain evidence="1 2">Jin1</strain>
    </source>
</reference>
<dbReference type="EMBL" id="JAERRB010000004">
    <property type="protein sequence ID" value="MBL0742446.1"/>
    <property type="molecule type" value="Genomic_DNA"/>
</dbReference>
<protein>
    <recommendedName>
        <fullName evidence="3">Glycosyltransferase family 1 protein</fullName>
    </recommendedName>
</protein>
<comment type="caution">
    <text evidence="1">The sequence shown here is derived from an EMBL/GenBank/DDBJ whole genome shotgun (WGS) entry which is preliminary data.</text>
</comment>
<dbReference type="RefSeq" id="WP_202010689.1">
    <property type="nucleotide sequence ID" value="NZ_JAERRB010000004.1"/>
</dbReference>
<dbReference type="Proteomes" id="UP000613030">
    <property type="component" value="Unassembled WGS sequence"/>
</dbReference>
<organism evidence="1 2">
    <name type="scientific">Chryseolinea lacunae</name>
    <dbReference type="NCBI Taxonomy" id="2801331"/>
    <lineage>
        <taxon>Bacteria</taxon>
        <taxon>Pseudomonadati</taxon>
        <taxon>Bacteroidota</taxon>
        <taxon>Cytophagia</taxon>
        <taxon>Cytophagales</taxon>
        <taxon>Fulvivirgaceae</taxon>
        <taxon>Chryseolinea</taxon>
    </lineage>
</organism>
<gene>
    <name evidence="1" type="ORF">JI741_14560</name>
</gene>
<accession>A0ABS1KVV4</accession>
<evidence type="ECO:0008006" key="3">
    <source>
        <dbReference type="Google" id="ProtNLM"/>
    </source>
</evidence>
<evidence type="ECO:0000313" key="2">
    <source>
        <dbReference type="Proteomes" id="UP000613030"/>
    </source>
</evidence>
<sequence length="405" mass="46188">MGKGRSTVALLDHHAEGHHHAFIKLFTKYLLRAGYDVCIFFPVNKELILSELSADGVDVSRVQFFTFTLTRQTHTRLGRFNEAASVLQLWIDTRRALKAAEQKLKLKFDRVFLAWLDDYLANYLPPQAVDAVFPYSWSGLYFHPWYLFQDGLKNRATVSSIDSVLRARKCLSVAVHDEFLLPKLAERIQKRVIFFPEIADATPPRQDEPTAQEIRTRANGRIVVGLIGLAKRKGTLHLLALATHADPSQFFFFFAGKLPEADYTTEEYTKAKSFFDNPPKNCFHYPNSIAEGETINAVINALDILFLVYDNFKSSSNFNTKAAHFRKPVLATKRFWIGKVTEKFLMGETVEEGNLSQTLTALNTLRDRIKTNTLDFSRYDEYLSLHKEENLTESFTKAFAAHASA</sequence>
<name>A0ABS1KVV4_9BACT</name>
<keyword evidence="2" id="KW-1185">Reference proteome</keyword>
<evidence type="ECO:0000313" key="1">
    <source>
        <dbReference type="EMBL" id="MBL0742446.1"/>
    </source>
</evidence>
<proteinExistence type="predicted"/>